<dbReference type="KEGG" id="ptkz:JDV02_008919"/>
<protein>
    <recommendedName>
        <fullName evidence="3">NmrA-like domain-containing protein</fullName>
    </recommendedName>
</protein>
<evidence type="ECO:0000256" key="1">
    <source>
        <dbReference type="ARBA" id="ARBA00022857"/>
    </source>
</evidence>
<dbReference type="Gene3D" id="3.90.25.10">
    <property type="entry name" value="UDP-galactose 4-epimerase, domain 1"/>
    <property type="match status" value="1"/>
</dbReference>
<accession>A0A9Q8QL35</accession>
<dbReference type="GO" id="GO:0016491">
    <property type="term" value="F:oxidoreductase activity"/>
    <property type="evidence" value="ECO:0007669"/>
    <property type="project" value="UniProtKB-KW"/>
</dbReference>
<name>A0A9Q8QL35_9HYPO</name>
<dbReference type="Proteomes" id="UP000829364">
    <property type="component" value="Chromosome 9"/>
</dbReference>
<evidence type="ECO:0000259" key="3">
    <source>
        <dbReference type="Pfam" id="PF05368"/>
    </source>
</evidence>
<evidence type="ECO:0000313" key="4">
    <source>
        <dbReference type="EMBL" id="UNI23079.1"/>
    </source>
</evidence>
<organism evidence="4 5">
    <name type="scientific">Purpureocillium takamizusanense</name>
    <dbReference type="NCBI Taxonomy" id="2060973"/>
    <lineage>
        <taxon>Eukaryota</taxon>
        <taxon>Fungi</taxon>
        <taxon>Dikarya</taxon>
        <taxon>Ascomycota</taxon>
        <taxon>Pezizomycotina</taxon>
        <taxon>Sordariomycetes</taxon>
        <taxon>Hypocreomycetidae</taxon>
        <taxon>Hypocreales</taxon>
        <taxon>Ophiocordycipitaceae</taxon>
        <taxon>Purpureocillium</taxon>
    </lineage>
</organism>
<dbReference type="InterPro" id="IPR008030">
    <property type="entry name" value="NmrA-like"/>
</dbReference>
<dbReference type="AlphaFoldDB" id="A0A9Q8QL35"/>
<dbReference type="OrthoDB" id="9984533at2759"/>
<dbReference type="InterPro" id="IPR036291">
    <property type="entry name" value="NAD(P)-bd_dom_sf"/>
</dbReference>
<evidence type="ECO:0000256" key="2">
    <source>
        <dbReference type="ARBA" id="ARBA00023002"/>
    </source>
</evidence>
<dbReference type="GeneID" id="72070864"/>
<keyword evidence="2" id="KW-0560">Oxidoreductase</keyword>
<dbReference type="Gene3D" id="3.40.50.720">
    <property type="entry name" value="NAD(P)-binding Rossmann-like Domain"/>
    <property type="match status" value="1"/>
</dbReference>
<dbReference type="EMBL" id="CP086362">
    <property type="protein sequence ID" value="UNI23079.1"/>
    <property type="molecule type" value="Genomic_DNA"/>
</dbReference>
<proteinExistence type="predicted"/>
<dbReference type="SUPFAM" id="SSF51735">
    <property type="entry name" value="NAD(P)-binding Rossmann-fold domains"/>
    <property type="match status" value="1"/>
</dbReference>
<dbReference type="PANTHER" id="PTHR47706">
    <property type="entry name" value="NMRA-LIKE FAMILY PROTEIN"/>
    <property type="match status" value="1"/>
</dbReference>
<gene>
    <name evidence="4" type="ORF">JDV02_008919</name>
</gene>
<evidence type="ECO:0000313" key="5">
    <source>
        <dbReference type="Proteomes" id="UP000829364"/>
    </source>
</evidence>
<feature type="domain" description="NmrA-like" evidence="3">
    <location>
        <begin position="7"/>
        <end position="274"/>
    </location>
</feature>
<sequence>MGSPVRKVCLVGASGTVGSAILSELLAARCFIVSVLRRSTSSSVPRQTEAIASILSVSPAFDTDELSQALVGQDAVVAAFPVSDVGQHLRLAEAAARAGVLRFIPADFGSCDASNSFAQECAQLYRDKMRIRGYCGELAARSATFSWTSLVCGHLFDKDLYEGYLRFHLDTCSAEIFDGGHDRASSSTLRRIGQAVVSVLRDHLEETCNRTLFIQSFNPTQAEILAALEQATSKTWRTKHIDSDVFLERQRRRFEEGNEDALEEIVFVLGTRDADWSHKDSFANRLLGLENENLDNVVSQVVAKHARAGKEPPRD</sequence>
<dbReference type="RefSeq" id="XP_047846560.1">
    <property type="nucleotide sequence ID" value="XM_047990553.1"/>
</dbReference>
<keyword evidence="1" id="KW-0521">NADP</keyword>
<dbReference type="PANTHER" id="PTHR47706:SF9">
    <property type="entry name" value="NMRA-LIKE DOMAIN-CONTAINING PROTEIN-RELATED"/>
    <property type="match status" value="1"/>
</dbReference>
<keyword evidence="5" id="KW-1185">Reference proteome</keyword>
<reference evidence="4" key="1">
    <citation type="submission" date="2021-11" db="EMBL/GenBank/DDBJ databases">
        <title>Purpureocillium_takamizusanense_genome.</title>
        <authorList>
            <person name="Nguyen N.-H."/>
        </authorList>
    </citation>
    <scope>NUCLEOTIDE SEQUENCE</scope>
    <source>
        <strain evidence="4">PT3</strain>
    </source>
</reference>
<dbReference type="Pfam" id="PF05368">
    <property type="entry name" value="NmrA"/>
    <property type="match status" value="1"/>
</dbReference>
<dbReference type="InterPro" id="IPR051609">
    <property type="entry name" value="NmrA/Isoflavone_reductase-like"/>
</dbReference>